<dbReference type="GO" id="GO:0045944">
    <property type="term" value="P:positive regulation of transcription by RNA polymerase II"/>
    <property type="evidence" value="ECO:0007669"/>
    <property type="project" value="TreeGrafter"/>
</dbReference>
<dbReference type="Proteomes" id="UP001168972">
    <property type="component" value="Unassembled WGS sequence"/>
</dbReference>
<dbReference type="EMBL" id="JAQQBR010000004">
    <property type="protein sequence ID" value="KAK0179261.1"/>
    <property type="molecule type" value="Genomic_DNA"/>
</dbReference>
<protein>
    <recommendedName>
        <fullName evidence="6">RING-type domain-containing protein</fullName>
    </recommendedName>
</protein>
<proteinExistence type="predicted"/>
<evidence type="ECO:0000256" key="4">
    <source>
        <dbReference type="PROSITE-ProRule" id="PRU00175"/>
    </source>
</evidence>
<reference evidence="7" key="1">
    <citation type="journal article" date="2023" name="bioRxiv">
        <title>Scaffold-level genome assemblies of two parasitoid biocontrol wasps reveal the parthenogenesis mechanism and an associated novel virus.</title>
        <authorList>
            <person name="Inwood S."/>
            <person name="Skelly J."/>
            <person name="Guhlin J."/>
            <person name="Harrop T."/>
            <person name="Goldson S."/>
            <person name="Dearden P."/>
        </authorList>
    </citation>
    <scope>NUCLEOTIDE SEQUENCE</scope>
    <source>
        <strain evidence="7">Lincoln</strain>
        <tissue evidence="7">Whole body</tissue>
    </source>
</reference>
<sequence length="191" mass="21258">MQRPLPVKRRRVCVRSPTPVHYIDLTTDSPVITTPTTATMAIASQTRRRLNGISDMKSSSSNETNQGAPSQRMETINISDTPESIRSRIPRKLSNNTNLIESTTIPIDDCENNENPDDRIPAVNDSFDGITPTVLSCPICYEDLRSSRKPMTTKCGHLFCESCIQATLSSRKKCPVCMASITIKSCIRIHF</sequence>
<organism evidence="7 8">
    <name type="scientific">Microctonus hyperodae</name>
    <name type="common">Parasitoid wasp</name>
    <dbReference type="NCBI Taxonomy" id="165561"/>
    <lineage>
        <taxon>Eukaryota</taxon>
        <taxon>Metazoa</taxon>
        <taxon>Ecdysozoa</taxon>
        <taxon>Arthropoda</taxon>
        <taxon>Hexapoda</taxon>
        <taxon>Insecta</taxon>
        <taxon>Pterygota</taxon>
        <taxon>Neoptera</taxon>
        <taxon>Endopterygota</taxon>
        <taxon>Hymenoptera</taxon>
        <taxon>Apocrita</taxon>
        <taxon>Ichneumonoidea</taxon>
        <taxon>Braconidae</taxon>
        <taxon>Euphorinae</taxon>
        <taxon>Microctonus</taxon>
    </lineage>
</organism>
<dbReference type="PROSITE" id="PS00518">
    <property type="entry name" value="ZF_RING_1"/>
    <property type="match status" value="1"/>
</dbReference>
<evidence type="ECO:0000259" key="6">
    <source>
        <dbReference type="PROSITE" id="PS50089"/>
    </source>
</evidence>
<evidence type="ECO:0000256" key="2">
    <source>
        <dbReference type="ARBA" id="ARBA00022771"/>
    </source>
</evidence>
<accession>A0AA39KZD0</accession>
<name>A0AA39KZD0_MICHY</name>
<evidence type="ECO:0000256" key="5">
    <source>
        <dbReference type="SAM" id="MobiDB-lite"/>
    </source>
</evidence>
<keyword evidence="2 4" id="KW-0863">Zinc-finger</keyword>
<keyword evidence="8" id="KW-1185">Reference proteome</keyword>
<evidence type="ECO:0000256" key="1">
    <source>
        <dbReference type="ARBA" id="ARBA00022723"/>
    </source>
</evidence>
<evidence type="ECO:0000313" key="7">
    <source>
        <dbReference type="EMBL" id="KAK0179261.1"/>
    </source>
</evidence>
<dbReference type="PANTHER" id="PTHR23041:SF78">
    <property type="entry name" value="E3 UBIQUITIN-PROTEIN LIGASE RNF4"/>
    <property type="match status" value="1"/>
</dbReference>
<evidence type="ECO:0000256" key="3">
    <source>
        <dbReference type="ARBA" id="ARBA00022833"/>
    </source>
</evidence>
<comment type="caution">
    <text evidence="7">The sequence shown here is derived from an EMBL/GenBank/DDBJ whole genome shotgun (WGS) entry which is preliminary data.</text>
</comment>
<dbReference type="PROSITE" id="PS50089">
    <property type="entry name" value="ZF_RING_2"/>
    <property type="match status" value="1"/>
</dbReference>
<feature type="compositionally biased region" description="Polar residues" evidence="5">
    <location>
        <begin position="56"/>
        <end position="73"/>
    </location>
</feature>
<dbReference type="PANTHER" id="PTHR23041">
    <property type="entry name" value="RING FINGER DOMAIN-CONTAINING"/>
    <property type="match status" value="1"/>
</dbReference>
<dbReference type="Gene3D" id="3.30.40.10">
    <property type="entry name" value="Zinc/RING finger domain, C3HC4 (zinc finger)"/>
    <property type="match status" value="1"/>
</dbReference>
<dbReference type="SUPFAM" id="SSF57850">
    <property type="entry name" value="RING/U-box"/>
    <property type="match status" value="1"/>
</dbReference>
<feature type="region of interest" description="Disordered" evidence="5">
    <location>
        <begin position="53"/>
        <end position="73"/>
    </location>
</feature>
<dbReference type="Pfam" id="PF13639">
    <property type="entry name" value="zf-RING_2"/>
    <property type="match status" value="1"/>
</dbReference>
<evidence type="ECO:0000313" key="8">
    <source>
        <dbReference type="Proteomes" id="UP001168972"/>
    </source>
</evidence>
<dbReference type="AlphaFoldDB" id="A0AA39KZD0"/>
<reference evidence="7" key="2">
    <citation type="submission" date="2023-03" db="EMBL/GenBank/DDBJ databases">
        <authorList>
            <person name="Inwood S.N."/>
            <person name="Skelly J.G."/>
            <person name="Guhlin J."/>
            <person name="Harrop T.W.R."/>
            <person name="Goldson S.G."/>
            <person name="Dearden P.K."/>
        </authorList>
    </citation>
    <scope>NUCLEOTIDE SEQUENCE</scope>
    <source>
        <strain evidence="7">Lincoln</strain>
        <tissue evidence="7">Whole body</tissue>
    </source>
</reference>
<gene>
    <name evidence="7" type="ORF">PV327_008064</name>
</gene>
<dbReference type="GO" id="GO:0008270">
    <property type="term" value="F:zinc ion binding"/>
    <property type="evidence" value="ECO:0007669"/>
    <property type="project" value="UniProtKB-KW"/>
</dbReference>
<keyword evidence="1" id="KW-0479">Metal-binding</keyword>
<dbReference type="SMART" id="SM00184">
    <property type="entry name" value="RING"/>
    <property type="match status" value="1"/>
</dbReference>
<dbReference type="InterPro" id="IPR017907">
    <property type="entry name" value="Znf_RING_CS"/>
</dbReference>
<dbReference type="InterPro" id="IPR001841">
    <property type="entry name" value="Znf_RING"/>
</dbReference>
<feature type="domain" description="RING-type" evidence="6">
    <location>
        <begin position="137"/>
        <end position="177"/>
    </location>
</feature>
<dbReference type="InterPro" id="IPR013083">
    <property type="entry name" value="Znf_RING/FYVE/PHD"/>
</dbReference>
<dbReference type="InterPro" id="IPR047134">
    <property type="entry name" value="RNF4"/>
</dbReference>
<keyword evidence="3" id="KW-0862">Zinc</keyword>